<evidence type="ECO:0000256" key="12">
    <source>
        <dbReference type="SAM" id="Phobius"/>
    </source>
</evidence>
<dbReference type="GO" id="GO:0007166">
    <property type="term" value="P:cell surface receptor signaling pathway"/>
    <property type="evidence" value="ECO:0007669"/>
    <property type="project" value="TreeGrafter"/>
</dbReference>
<proteinExistence type="predicted"/>
<comment type="subcellular location">
    <subcellularLocation>
        <location evidence="1">Cell membrane</location>
        <topology evidence="1">Single-pass type I membrane protein</topology>
    </subcellularLocation>
</comment>
<keyword evidence="3 12" id="KW-0812">Transmembrane</keyword>
<dbReference type="AlphaFoldDB" id="A0A8C1Q9W3"/>
<dbReference type="InterPro" id="IPR013106">
    <property type="entry name" value="Ig_V-set"/>
</dbReference>
<evidence type="ECO:0000256" key="5">
    <source>
        <dbReference type="ARBA" id="ARBA00022989"/>
    </source>
</evidence>
<feature type="chain" id="PRO_5034087234" description="Ig-like domain-containing protein" evidence="13">
    <location>
        <begin position="32"/>
        <end position="236"/>
    </location>
</feature>
<dbReference type="GO" id="GO:0071222">
    <property type="term" value="P:cellular response to lipopolysaccharide"/>
    <property type="evidence" value="ECO:0007669"/>
    <property type="project" value="TreeGrafter"/>
</dbReference>
<dbReference type="InterPro" id="IPR051713">
    <property type="entry name" value="T-cell_Activation_Regulation"/>
</dbReference>
<feature type="region of interest" description="Disordered" evidence="11">
    <location>
        <begin position="200"/>
        <end position="236"/>
    </location>
</feature>
<dbReference type="InterPro" id="IPR003599">
    <property type="entry name" value="Ig_sub"/>
</dbReference>
<protein>
    <recommendedName>
        <fullName evidence="14">Ig-like domain-containing protein</fullName>
    </recommendedName>
</protein>
<dbReference type="Proteomes" id="UP000694427">
    <property type="component" value="Unplaced"/>
</dbReference>
<evidence type="ECO:0000256" key="1">
    <source>
        <dbReference type="ARBA" id="ARBA00004251"/>
    </source>
</evidence>
<dbReference type="GO" id="GO:0006955">
    <property type="term" value="P:immune response"/>
    <property type="evidence" value="ECO:0007669"/>
    <property type="project" value="TreeGrafter"/>
</dbReference>
<dbReference type="GO" id="GO:0042130">
    <property type="term" value="P:negative regulation of T cell proliferation"/>
    <property type="evidence" value="ECO:0007669"/>
    <property type="project" value="TreeGrafter"/>
</dbReference>
<reference evidence="15" key="1">
    <citation type="submission" date="2025-08" db="UniProtKB">
        <authorList>
            <consortium name="Ensembl"/>
        </authorList>
    </citation>
    <scope>IDENTIFICATION</scope>
</reference>
<feature type="transmembrane region" description="Helical" evidence="12">
    <location>
        <begin position="170"/>
        <end position="191"/>
    </location>
</feature>
<evidence type="ECO:0000256" key="3">
    <source>
        <dbReference type="ARBA" id="ARBA00022692"/>
    </source>
</evidence>
<evidence type="ECO:0000256" key="4">
    <source>
        <dbReference type="ARBA" id="ARBA00022729"/>
    </source>
</evidence>
<feature type="domain" description="Ig-like" evidence="14">
    <location>
        <begin position="12"/>
        <end position="133"/>
    </location>
</feature>
<evidence type="ECO:0000313" key="15">
    <source>
        <dbReference type="Ensembl" id="ENSCCRP00010024366.1"/>
    </source>
</evidence>
<keyword evidence="10" id="KW-0393">Immunoglobulin domain</keyword>
<dbReference type="SUPFAM" id="SSF48726">
    <property type="entry name" value="Immunoglobulin"/>
    <property type="match status" value="1"/>
</dbReference>
<dbReference type="SMART" id="SM00409">
    <property type="entry name" value="IG"/>
    <property type="match status" value="1"/>
</dbReference>
<dbReference type="InterPro" id="IPR007110">
    <property type="entry name" value="Ig-like_dom"/>
</dbReference>
<dbReference type="InterPro" id="IPR013783">
    <property type="entry name" value="Ig-like_fold"/>
</dbReference>
<evidence type="ECO:0000256" key="10">
    <source>
        <dbReference type="ARBA" id="ARBA00023319"/>
    </source>
</evidence>
<keyword evidence="2" id="KW-1003">Cell membrane</keyword>
<evidence type="ECO:0000256" key="13">
    <source>
        <dbReference type="SAM" id="SignalP"/>
    </source>
</evidence>
<dbReference type="InterPro" id="IPR036179">
    <property type="entry name" value="Ig-like_dom_sf"/>
</dbReference>
<evidence type="ECO:0000256" key="9">
    <source>
        <dbReference type="ARBA" id="ARBA00023180"/>
    </source>
</evidence>
<evidence type="ECO:0000256" key="2">
    <source>
        <dbReference type="ARBA" id="ARBA00022475"/>
    </source>
</evidence>
<dbReference type="Ensembl" id="ENSCCRT00010026715.1">
    <property type="protein sequence ID" value="ENSCCRP00010024366.1"/>
    <property type="gene ID" value="ENSCCRG00010010490.1"/>
</dbReference>
<evidence type="ECO:0000259" key="14">
    <source>
        <dbReference type="PROSITE" id="PS50835"/>
    </source>
</evidence>
<dbReference type="PROSITE" id="PS50835">
    <property type="entry name" value="IG_LIKE"/>
    <property type="match status" value="1"/>
</dbReference>
<evidence type="ECO:0000313" key="16">
    <source>
        <dbReference type="Proteomes" id="UP000694427"/>
    </source>
</evidence>
<keyword evidence="4 13" id="KW-0732">Signal</keyword>
<feature type="signal peptide" evidence="13">
    <location>
        <begin position="1"/>
        <end position="31"/>
    </location>
</feature>
<keyword evidence="7" id="KW-1015">Disulfide bond</keyword>
<keyword evidence="9" id="KW-0325">Glycoprotein</keyword>
<reference evidence="15" key="2">
    <citation type="submission" date="2025-09" db="UniProtKB">
        <authorList>
            <consortium name="Ensembl"/>
        </authorList>
    </citation>
    <scope>IDENTIFICATION</scope>
</reference>
<evidence type="ECO:0000256" key="8">
    <source>
        <dbReference type="ARBA" id="ARBA00023170"/>
    </source>
</evidence>
<dbReference type="Gene3D" id="2.60.40.10">
    <property type="entry name" value="Immunoglobulins"/>
    <property type="match status" value="1"/>
</dbReference>
<dbReference type="PANTHER" id="PTHR25466:SF14">
    <property type="entry name" value="BUTYROPHILIN SUBFAMILY 2 MEMBER A2-LIKE-RELATED"/>
    <property type="match status" value="1"/>
</dbReference>
<dbReference type="PANTHER" id="PTHR25466">
    <property type="entry name" value="T-LYMPHOCYTE ACTIVATION ANTIGEN"/>
    <property type="match status" value="1"/>
</dbReference>
<dbReference type="GO" id="GO:0031295">
    <property type="term" value="P:T cell costimulation"/>
    <property type="evidence" value="ECO:0007669"/>
    <property type="project" value="TreeGrafter"/>
</dbReference>
<organism evidence="15 16">
    <name type="scientific">Cyprinus carpio</name>
    <name type="common">Common carp</name>
    <dbReference type="NCBI Taxonomy" id="7962"/>
    <lineage>
        <taxon>Eukaryota</taxon>
        <taxon>Metazoa</taxon>
        <taxon>Chordata</taxon>
        <taxon>Craniata</taxon>
        <taxon>Vertebrata</taxon>
        <taxon>Euteleostomi</taxon>
        <taxon>Actinopterygii</taxon>
        <taxon>Neopterygii</taxon>
        <taxon>Teleostei</taxon>
        <taxon>Ostariophysi</taxon>
        <taxon>Cypriniformes</taxon>
        <taxon>Cyprinidae</taxon>
        <taxon>Cyprininae</taxon>
        <taxon>Cyprinus</taxon>
    </lineage>
</organism>
<accession>A0A8C1Q9W3</accession>
<name>A0A8C1Q9W3_CYPCA</name>
<dbReference type="GO" id="GO:0042102">
    <property type="term" value="P:positive regulation of T cell proliferation"/>
    <property type="evidence" value="ECO:0007669"/>
    <property type="project" value="TreeGrafter"/>
</dbReference>
<evidence type="ECO:0000256" key="7">
    <source>
        <dbReference type="ARBA" id="ARBA00023157"/>
    </source>
</evidence>
<evidence type="ECO:0000256" key="11">
    <source>
        <dbReference type="SAM" id="MobiDB-lite"/>
    </source>
</evidence>
<sequence length="236" mass="26399">SARPCHPLSSVPTTNFSFVCVFAVLINKVCLQFTVNSAVGGSVVLPCSSAEHDLKLQDTDVHWRHNGRICIYDIIKGKDRIEEQDTRYKNRTKTFPEEYVRGNFSIKLSGLTHADAGTYICYITPSDEQKTVELIINVFFVAEPTTEKGIKTTDQENQEETRPDSVEKSWLWILVVTLLTVLSLIFIVIIFRKKISSCLKSGEHGVGSDTREDVSLGPRYKSVPADDRDEAAKAGE</sequence>
<feature type="compositionally biased region" description="Basic and acidic residues" evidence="11">
    <location>
        <begin position="224"/>
        <end position="236"/>
    </location>
</feature>
<keyword evidence="6 12" id="KW-0472">Membrane</keyword>
<dbReference type="Pfam" id="PF07686">
    <property type="entry name" value="V-set"/>
    <property type="match status" value="1"/>
</dbReference>
<dbReference type="GO" id="GO:0009897">
    <property type="term" value="C:external side of plasma membrane"/>
    <property type="evidence" value="ECO:0007669"/>
    <property type="project" value="TreeGrafter"/>
</dbReference>
<keyword evidence="16" id="KW-1185">Reference proteome</keyword>
<keyword evidence="5 12" id="KW-1133">Transmembrane helix</keyword>
<evidence type="ECO:0000256" key="6">
    <source>
        <dbReference type="ARBA" id="ARBA00023136"/>
    </source>
</evidence>
<keyword evidence="8" id="KW-0675">Receptor</keyword>
<dbReference type="FunFam" id="2.60.40.10:FF:000142">
    <property type="entry name" value="V-set domain-containing T-cell activation inhibitor 1"/>
    <property type="match status" value="1"/>
</dbReference>